<name>A0AA38FN24_TAXCH</name>
<organism evidence="1 2">
    <name type="scientific">Taxus chinensis</name>
    <name type="common">Chinese yew</name>
    <name type="synonym">Taxus wallichiana var. chinensis</name>
    <dbReference type="NCBI Taxonomy" id="29808"/>
    <lineage>
        <taxon>Eukaryota</taxon>
        <taxon>Viridiplantae</taxon>
        <taxon>Streptophyta</taxon>
        <taxon>Embryophyta</taxon>
        <taxon>Tracheophyta</taxon>
        <taxon>Spermatophyta</taxon>
        <taxon>Pinopsida</taxon>
        <taxon>Pinidae</taxon>
        <taxon>Conifers II</taxon>
        <taxon>Cupressales</taxon>
        <taxon>Taxaceae</taxon>
        <taxon>Taxus</taxon>
    </lineage>
</organism>
<sequence length="59" mass="6688">SHIDEPKFEVSQGMMMKVPENKGINLLVNAQQLSDEQVCNTLNKVSVEVEARIFGRNDR</sequence>
<gene>
    <name evidence="1" type="ORF">KI387_035211</name>
</gene>
<reference evidence="1 2" key="1">
    <citation type="journal article" date="2021" name="Nat. Plants">
        <title>The Taxus genome provides insights into paclitaxel biosynthesis.</title>
        <authorList>
            <person name="Xiong X."/>
            <person name="Gou J."/>
            <person name="Liao Q."/>
            <person name="Li Y."/>
            <person name="Zhou Q."/>
            <person name="Bi G."/>
            <person name="Li C."/>
            <person name="Du R."/>
            <person name="Wang X."/>
            <person name="Sun T."/>
            <person name="Guo L."/>
            <person name="Liang H."/>
            <person name="Lu P."/>
            <person name="Wu Y."/>
            <person name="Zhang Z."/>
            <person name="Ro D.K."/>
            <person name="Shang Y."/>
            <person name="Huang S."/>
            <person name="Yan J."/>
        </authorList>
    </citation>
    <scope>NUCLEOTIDE SEQUENCE [LARGE SCALE GENOMIC DNA]</scope>
    <source>
        <strain evidence="1">Ta-2019</strain>
    </source>
</reference>
<proteinExistence type="predicted"/>
<dbReference type="EMBL" id="JAHRHJ020000007">
    <property type="protein sequence ID" value="KAH9307300.1"/>
    <property type="molecule type" value="Genomic_DNA"/>
</dbReference>
<evidence type="ECO:0000313" key="2">
    <source>
        <dbReference type="Proteomes" id="UP000824469"/>
    </source>
</evidence>
<feature type="non-terminal residue" evidence="1">
    <location>
        <position position="59"/>
    </location>
</feature>
<dbReference type="Proteomes" id="UP000824469">
    <property type="component" value="Unassembled WGS sequence"/>
</dbReference>
<evidence type="ECO:0000313" key="1">
    <source>
        <dbReference type="EMBL" id="KAH9307300.1"/>
    </source>
</evidence>
<feature type="non-terminal residue" evidence="1">
    <location>
        <position position="1"/>
    </location>
</feature>
<accession>A0AA38FN24</accession>
<comment type="caution">
    <text evidence="1">The sequence shown here is derived from an EMBL/GenBank/DDBJ whole genome shotgun (WGS) entry which is preliminary data.</text>
</comment>
<protein>
    <submittedName>
        <fullName evidence="1">Uncharacterized protein</fullName>
    </submittedName>
</protein>
<dbReference type="AlphaFoldDB" id="A0AA38FN24"/>
<keyword evidence="2" id="KW-1185">Reference proteome</keyword>